<sequence length="359" mass="40389">MAEILDFKCPNCGGAVRFDSSSQRMKCPYCDASFDVDELKSYEEEKQSGGQDRMEWDTSSGPKWEDDETENMAVYSCNSCGGEIIGDKSMGAASCPYCGSPVVIAGQFSGDLRPDYIIPFKLDKDQAVASLKKHLTGKKLLPKIFKSQNHIEEVKGVYVPFWLFQCEADARMTYRATRLRHWSDSKYRYTETSVYRVIREGSINFERVPVDGSSKMPDDLMESVEPFDWKESAEFSPGYLAGYLADRYDVTAEKSRERANARVKTSTSDAFRETVSGYSSVTPEGGSVRLSEGKVRYALYPVWVLNTTWKGQKYLFAMNGQTGKFVGNLPVDRGAYWRWFTGLTAVIGAAAYGLVWLLH</sequence>
<dbReference type="Gene3D" id="2.20.28.30">
    <property type="entry name" value="RNA polymerase ii, chain L"/>
    <property type="match status" value="2"/>
</dbReference>
<keyword evidence="3" id="KW-0547">Nucleotide-binding</keyword>
<evidence type="ECO:0000256" key="2">
    <source>
        <dbReference type="SAM" id="Phobius"/>
    </source>
</evidence>
<proteinExistence type="predicted"/>
<keyword evidence="3" id="KW-0347">Helicase</keyword>
<name>A0A4Q7PIF0_9FIRM</name>
<feature type="region of interest" description="Disordered" evidence="1">
    <location>
        <begin position="43"/>
        <end position="66"/>
    </location>
</feature>
<organism evidence="3 4">
    <name type="scientific">Cuneatibacter caecimuris</name>
    <dbReference type="NCBI Taxonomy" id="1796618"/>
    <lineage>
        <taxon>Bacteria</taxon>
        <taxon>Bacillati</taxon>
        <taxon>Bacillota</taxon>
        <taxon>Clostridia</taxon>
        <taxon>Lachnospirales</taxon>
        <taxon>Lachnospiraceae</taxon>
        <taxon>Cuneatibacter</taxon>
    </lineage>
</organism>
<comment type="caution">
    <text evidence="3">The sequence shown here is derived from an EMBL/GenBank/DDBJ whole genome shotgun (WGS) entry which is preliminary data.</text>
</comment>
<keyword evidence="4" id="KW-1185">Reference proteome</keyword>
<protein>
    <submittedName>
        <fullName evidence="3">Replication restart DNA helicase PriA</fullName>
    </submittedName>
</protein>
<evidence type="ECO:0000313" key="4">
    <source>
        <dbReference type="Proteomes" id="UP000292927"/>
    </source>
</evidence>
<gene>
    <name evidence="3" type="ORF">EV209_1701</name>
</gene>
<dbReference type="OrthoDB" id="3182597at2"/>
<keyword evidence="3" id="KW-0067">ATP-binding</keyword>
<evidence type="ECO:0000256" key="1">
    <source>
        <dbReference type="SAM" id="MobiDB-lite"/>
    </source>
</evidence>
<evidence type="ECO:0000313" key="3">
    <source>
        <dbReference type="EMBL" id="RZT00394.1"/>
    </source>
</evidence>
<dbReference type="RefSeq" id="WP_130435013.1">
    <property type="nucleotide sequence ID" value="NZ_SGXF01000003.1"/>
</dbReference>
<keyword evidence="2" id="KW-0472">Membrane</keyword>
<feature type="compositionally biased region" description="Basic and acidic residues" evidence="1">
    <location>
        <begin position="43"/>
        <end position="56"/>
    </location>
</feature>
<dbReference type="EMBL" id="SGXF01000003">
    <property type="protein sequence ID" value="RZT00394.1"/>
    <property type="molecule type" value="Genomic_DNA"/>
</dbReference>
<keyword evidence="2" id="KW-1133">Transmembrane helix</keyword>
<keyword evidence="2" id="KW-0812">Transmembrane</keyword>
<dbReference type="AlphaFoldDB" id="A0A4Q7PIF0"/>
<reference evidence="3 4" key="1">
    <citation type="submission" date="2019-02" db="EMBL/GenBank/DDBJ databases">
        <title>Genomic Encyclopedia of Type Strains, Phase IV (KMG-IV): sequencing the most valuable type-strain genomes for metagenomic binning, comparative biology and taxonomic classification.</title>
        <authorList>
            <person name="Goeker M."/>
        </authorList>
    </citation>
    <scope>NUCLEOTIDE SEQUENCE [LARGE SCALE GENOMIC DNA]</scope>
    <source>
        <strain evidence="3 4">DSM 29486</strain>
    </source>
</reference>
<feature type="transmembrane region" description="Helical" evidence="2">
    <location>
        <begin position="336"/>
        <end position="358"/>
    </location>
</feature>
<dbReference type="GO" id="GO:0004386">
    <property type="term" value="F:helicase activity"/>
    <property type="evidence" value="ECO:0007669"/>
    <property type="project" value="UniProtKB-KW"/>
</dbReference>
<accession>A0A4Q7PIF0</accession>
<keyword evidence="3" id="KW-0378">Hydrolase</keyword>
<dbReference type="Proteomes" id="UP000292927">
    <property type="component" value="Unassembled WGS sequence"/>
</dbReference>